<dbReference type="EMBL" id="PUHZ01000014">
    <property type="protein sequence ID" value="PQO45436.1"/>
    <property type="molecule type" value="Genomic_DNA"/>
</dbReference>
<gene>
    <name evidence="4" type="ORF">C5Y93_13370</name>
</gene>
<keyword evidence="1" id="KW-0812">Transmembrane</keyword>
<dbReference type="PANTHER" id="PTHR34978">
    <property type="entry name" value="POSSIBLE SENSOR-TRANSDUCER PROTEIN BLAR"/>
    <property type="match status" value="1"/>
</dbReference>
<keyword evidence="1" id="KW-1133">Transmembrane helix</keyword>
<organism evidence="4 5">
    <name type="scientific">Blastopirellula marina</name>
    <dbReference type="NCBI Taxonomy" id="124"/>
    <lineage>
        <taxon>Bacteria</taxon>
        <taxon>Pseudomonadati</taxon>
        <taxon>Planctomycetota</taxon>
        <taxon>Planctomycetia</taxon>
        <taxon>Pirellulales</taxon>
        <taxon>Pirellulaceae</taxon>
        <taxon>Blastopirellula</taxon>
    </lineage>
</organism>
<evidence type="ECO:0000313" key="5">
    <source>
        <dbReference type="Proteomes" id="UP000237819"/>
    </source>
</evidence>
<dbReference type="CDD" id="cd07341">
    <property type="entry name" value="M56_BlaR1_MecR1_like"/>
    <property type="match status" value="1"/>
</dbReference>
<dbReference type="Pfam" id="PF07596">
    <property type="entry name" value="SBP_bac_10"/>
    <property type="match status" value="1"/>
</dbReference>
<sequence>MFAEIAYWLLWIVLQCSLVGILTIMLLLPLGRTRPDTRGRLAFAGLAAMGFVLLAGLFPGGGWIASLSSESSTEAPSVAEIESPDTIPASVVENDTDADTAVDEAGEPLAAQWQRWTGWLAPTSLPPIDTQAESPSVDTRAHWMFWFVAALLIAQVLAVIRLIGGFWALKLLETRGQACEDADMQRRLLHLANQSRMQAPLNLTVVDRIDTPAVVGWRRFTILLPPEYRQWSGDQRDAVLAHELAHVARRDGWWRTMAVLLQAVHFYNPLAHVLSRRVILEQELAADKMACDWLGQRETYLQSLASLALKKRSPTPAWSTLAFLPPRSMFLRRLEMLREVPRVFPQVTERAVQVATLALLITAALVVGGLRPLSAQPPAATAKENSATKLTIDVDDQVRLSELIPNRFGMIFQEIDFSQLMKSRKIVEKLTIAPDAANGISFGEILRQQITVVPPSQVDSVLIAFFEKPVTLIKSKQAFTIANGKTMVIVPHDNGTDEFMLLTPNVLARASRDVLEELSRFLKQPADQRESLARNIPPSKAFMRVSVDWPVYKPYYLNSQGFQNSPPQMMIRPLTDNAKRWTLEASSPGPDKPMTVKLVGEFPTEKDAQTAEETLIALRVLLQNIATGMKDQFEGDDQKVVFELGVALLNEAQPKVSGSEVVVTSTVDRTMDEMINVFAPALFAARLAAQREQDMNNLKQLMIAMHNYHDMYGHLPKAVVIDPESGVPHSWRVELLPLLNHKALYKQYRMDQPWDSPANKKVLEQMPAVFKTASGNDAVTTNFLAIVGKNTALAPSSDQGNDDAMEFGVAPERPSSVGDNPRFHDMTDGTSNTIVFVQTSKDVPWTKPEDLPLEEADSAKLGGFHSGIFLAAFADGSARVISNQVDPEVWTRLITRNDGEIIPQ</sequence>
<dbReference type="InterPro" id="IPR011453">
    <property type="entry name" value="DUF1559"/>
</dbReference>
<dbReference type="InterPro" id="IPR052173">
    <property type="entry name" value="Beta-lactam_resp_regulator"/>
</dbReference>
<evidence type="ECO:0000259" key="3">
    <source>
        <dbReference type="Pfam" id="PF07596"/>
    </source>
</evidence>
<evidence type="ECO:0000256" key="1">
    <source>
        <dbReference type="SAM" id="Phobius"/>
    </source>
</evidence>
<dbReference type="Proteomes" id="UP000237819">
    <property type="component" value="Unassembled WGS sequence"/>
</dbReference>
<dbReference type="InterPro" id="IPR008756">
    <property type="entry name" value="Peptidase_M56"/>
</dbReference>
<protein>
    <submittedName>
        <fullName evidence="4">Uncharacterized protein</fullName>
    </submittedName>
</protein>
<evidence type="ECO:0000313" key="4">
    <source>
        <dbReference type="EMBL" id="PQO45436.1"/>
    </source>
</evidence>
<keyword evidence="1" id="KW-0472">Membrane</keyword>
<name>A0A2S8GLX1_9BACT</name>
<comment type="caution">
    <text evidence="4">The sequence shown here is derived from an EMBL/GenBank/DDBJ whole genome shotgun (WGS) entry which is preliminary data.</text>
</comment>
<feature type="transmembrane region" description="Helical" evidence="1">
    <location>
        <begin position="143"/>
        <end position="169"/>
    </location>
</feature>
<feature type="transmembrane region" description="Helical" evidence="1">
    <location>
        <begin position="6"/>
        <end position="29"/>
    </location>
</feature>
<dbReference type="Pfam" id="PF05569">
    <property type="entry name" value="Peptidase_M56"/>
    <property type="match status" value="1"/>
</dbReference>
<dbReference type="PANTHER" id="PTHR34978:SF3">
    <property type="entry name" value="SLR0241 PROTEIN"/>
    <property type="match status" value="1"/>
</dbReference>
<dbReference type="AlphaFoldDB" id="A0A2S8GLX1"/>
<accession>A0A2S8GLX1</accession>
<feature type="transmembrane region" description="Helical" evidence="1">
    <location>
        <begin position="41"/>
        <end position="65"/>
    </location>
</feature>
<proteinExistence type="predicted"/>
<evidence type="ECO:0000259" key="2">
    <source>
        <dbReference type="Pfam" id="PF05569"/>
    </source>
</evidence>
<feature type="domain" description="DUF1559" evidence="3">
    <location>
        <begin position="684"/>
        <end position="846"/>
    </location>
</feature>
<reference evidence="4 5" key="1">
    <citation type="submission" date="2018-02" db="EMBL/GenBank/DDBJ databases">
        <title>Comparative genomes isolates from brazilian mangrove.</title>
        <authorList>
            <person name="Araujo J.E."/>
            <person name="Taketani R.G."/>
            <person name="Silva M.C.P."/>
            <person name="Loureco M.V."/>
            <person name="Andreote F.D."/>
        </authorList>
    </citation>
    <scope>NUCLEOTIDE SEQUENCE [LARGE SCALE GENOMIC DNA]</scope>
    <source>
        <strain evidence="4 5">Nap-Phe MGV</strain>
    </source>
</reference>
<feature type="domain" description="Peptidase M56" evidence="2">
    <location>
        <begin position="129"/>
        <end position="336"/>
    </location>
</feature>